<dbReference type="PANTHER" id="PTHR10887">
    <property type="entry name" value="DNA2/NAM7 HELICASE FAMILY"/>
    <property type="match status" value="1"/>
</dbReference>
<protein>
    <recommendedName>
        <fullName evidence="7">RZ-type domain-containing protein</fullName>
    </recommendedName>
</protein>
<keyword evidence="6" id="KW-0391">Immunity</keyword>
<accession>A0AAV8ULN0</accession>
<keyword evidence="4" id="KW-0863">Zinc-finger</keyword>
<dbReference type="InterPro" id="IPR041679">
    <property type="entry name" value="DNA2/NAM7-like_C"/>
</dbReference>
<dbReference type="GO" id="GO:0008270">
    <property type="term" value="F:zinc ion binding"/>
    <property type="evidence" value="ECO:0007669"/>
    <property type="project" value="UniProtKB-KW"/>
</dbReference>
<dbReference type="Proteomes" id="UP001157974">
    <property type="component" value="Unassembled WGS sequence"/>
</dbReference>
<dbReference type="EMBL" id="JAMWBK010000007">
    <property type="protein sequence ID" value="KAJ8903393.1"/>
    <property type="molecule type" value="Genomic_DNA"/>
</dbReference>
<evidence type="ECO:0000256" key="3">
    <source>
        <dbReference type="ARBA" id="ARBA00022723"/>
    </source>
</evidence>
<dbReference type="SUPFAM" id="SSF52540">
    <property type="entry name" value="P-loop containing nucleoside triphosphate hydrolases"/>
    <property type="match status" value="1"/>
</dbReference>
<dbReference type="GO" id="GO:0005737">
    <property type="term" value="C:cytoplasm"/>
    <property type="evidence" value="ECO:0007669"/>
    <property type="project" value="UniProtKB-SubCell"/>
</dbReference>
<dbReference type="InterPro" id="IPR041677">
    <property type="entry name" value="DNA2/NAM7_AAA_11"/>
</dbReference>
<dbReference type="Pfam" id="PF13086">
    <property type="entry name" value="AAA_11"/>
    <property type="match status" value="1"/>
</dbReference>
<dbReference type="Pfam" id="PF13087">
    <property type="entry name" value="AAA_12"/>
    <property type="match status" value="1"/>
</dbReference>
<keyword evidence="3" id="KW-0479">Metal-binding</keyword>
<gene>
    <name evidence="8" type="ORF">NDN08_004501</name>
</gene>
<dbReference type="InterPro" id="IPR047187">
    <property type="entry name" value="SF1_C_Upf1"/>
</dbReference>
<dbReference type="Gene3D" id="3.40.50.300">
    <property type="entry name" value="P-loop containing nucleotide triphosphate hydrolases"/>
    <property type="match status" value="3"/>
</dbReference>
<sequence>MPLLDVNRRRKFLDVVDEHLSSRSVSDATRVIEQLATDVGQERLVEVFSHRVAGIVSDRKLEEELNMSVIRLLARPEVAQSVVASKIYTAFAQFAVKFFTQVFEEDVLSRLENHPEMFDVSSPLGNRTLTFGLTRFARRILLAYKAFYEVLYRVPDIVRQDVQASLNLVELMFKPHEEIVAWSQVDSLGLSNLTDPAVRQYLVSAASLLTKIQHIAEEIHAQALMGETVQRDSLKSGDRDCIRGLPTRQPDDETHKPRLLVCSIVRRDPKHMMNPEMGDARLGVAPVDDGSSADFLASLIKSAEKRRIFMVEVPGLLFEPYRCLLNYLQETVPGVMPFAEILAPSPKDQDPVGVFHPPARVCRVDAPEFTYCKNFRELADGCDLDDGQREALLNVLSHKVALVEGPPGTGKTKLGVDIVRVLLETKEAQPQLLQGPIFCICYTNHALDQFLNHLLENKVTGIVRIGARSKDERIGKLNLETLVATAEDRIFRGREFYHNRERLKQLETVNQSLHEKIIGRRSLDFEDVQELLPPGCLEEVEVLDHVEWKDHNEITGPRGQEELTLGSRGPSLTRLFHHWRRCEDITAMENTLVELENRLRRGSGVANGTWSGIENSFAILENETSESSSESESDMNDDLLAQIESLRGSIKRLKNRDSVRSAEEIISVGEKFKLFELCQAERATLYAFLVEQMRGRLIAELNMGLAEANECYNMQRNMNNEQRKYILQNSPIIAATTSGAAKHCQMILAARPFALICEEAAEVLEVHVLASLSASVQHMILIGDHLQLRPLVQTYDLTIEGGKGYRLNESLFERLVNQYPDHYPSSKLLVQRRMRKDVSDTIRETLYPELLDGENTLEFPDVRGMGKNVFFLHHTHAENQHDRMSASSDRSKTNLFEVDLVEALVLYLVKNGYNGQKDIAVLTPYLAQLFLIKKALQRRIVVTLAEKDMDLLARERLDEDPSQGAQGVSTYFTNESLSQSVRVSTVDNFQGEEANIIVLSLVRNSGSPDVVDRPIGFVRNSNRINVMLSRARYGMYIMGNAYQLEFQSNMWSRILATLKEKGLLGAAYPLTCHTHKDYHVLVKSAEEFYRISPDGGCPRPCGVRLPSCGHICPLTCHAYDAEHRLTKCNAICLRLRETCDHSCPARCGEVCPPCQVFVGSLTLKCGHELSRARCFQKLGVDSIQCVVPVGVTLPCGHEKTVECSILEDEHFCQKQCTHVLECGHTCEAVCGSCARAKEGLRQHPKCRRARDRPLNCGHLCNVECNVHVTKESDGQQRTLCPPCKALCVNACEHSSCNAACSVVCVSCAEPCAWKCPHKNRKCPLPCGAPCSMLPCDFRCPERLPCGHRCPGLCGEPCPESTFCHTCGNQSTKKLLVDYVLMSKYEDINPDKDPVVFLNCGHPMTMESIDNLMEIDKVYVRSRVSAEFVDLVPYNVSSILSEKRPVCPLCRTPIHGVRRYGRILNQHTLSAIMRNFKYEFLRVKESFDSAADHRARLLEKYREEFKSLAQRKSNETLREERNVSGGRTSIDRYHLNLCNSAVKKVNSVFPMRTIERFYKRSRHPPTERVYQASLVYMENDLLDSESCEAQVGLETPRPDYELCIWSAMQYAEFLHQQADALVLMTKLKPAGMDVNKLIEVAFIDLLHAYKWYMDKALVDATAAKYYRHAANTRLAVAGLNYAVMQLIQQHQEVVRKLVAVRHQNAIAPNTTRNSFREFILTLKDWLDYVGRKDKRVVAKDCQRVHDLLVTTNLDEAVSICPDGYKPILEKAVAEARKEYSRENTAEYKLALRLEIIEAMKASSIGLGVLHHCPRGHLYSIMNCGEANQAAHCVEYGLPIGGSNYALLPGNRRIT</sequence>
<dbReference type="InterPro" id="IPR045055">
    <property type="entry name" value="DNA2/NAM7-like"/>
</dbReference>
<evidence type="ECO:0000259" key="7">
    <source>
        <dbReference type="PROSITE" id="PS51981"/>
    </source>
</evidence>
<evidence type="ECO:0000256" key="4">
    <source>
        <dbReference type="ARBA" id="ARBA00022771"/>
    </source>
</evidence>
<evidence type="ECO:0000256" key="5">
    <source>
        <dbReference type="ARBA" id="ARBA00022833"/>
    </source>
</evidence>
<proteinExistence type="predicted"/>
<dbReference type="InterPro" id="IPR046439">
    <property type="entry name" value="ZF_RZ_dom"/>
</dbReference>
<dbReference type="GO" id="GO:0002376">
    <property type="term" value="P:immune system process"/>
    <property type="evidence" value="ECO:0007669"/>
    <property type="project" value="UniProtKB-KW"/>
</dbReference>
<comment type="subcellular location">
    <subcellularLocation>
        <location evidence="1">Cytoplasm</location>
    </subcellularLocation>
</comment>
<reference evidence="8 9" key="1">
    <citation type="journal article" date="2023" name="Nat. Commun.">
        <title>Origin of minicircular mitochondrial genomes in red algae.</title>
        <authorList>
            <person name="Lee Y."/>
            <person name="Cho C.H."/>
            <person name="Lee Y.M."/>
            <person name="Park S.I."/>
            <person name="Yang J.H."/>
            <person name="West J.A."/>
            <person name="Bhattacharya D."/>
            <person name="Yoon H.S."/>
        </authorList>
    </citation>
    <scope>NUCLEOTIDE SEQUENCE [LARGE SCALE GENOMIC DNA]</scope>
    <source>
        <strain evidence="8 9">CCMP1338</strain>
        <tissue evidence="8">Whole cell</tissue>
    </source>
</reference>
<dbReference type="InterPro" id="IPR027417">
    <property type="entry name" value="P-loop_NTPase"/>
</dbReference>
<evidence type="ECO:0000313" key="8">
    <source>
        <dbReference type="EMBL" id="KAJ8903393.1"/>
    </source>
</evidence>
<keyword evidence="9" id="KW-1185">Reference proteome</keyword>
<name>A0AAV8ULN0_9RHOD</name>
<evidence type="ECO:0000256" key="6">
    <source>
        <dbReference type="ARBA" id="ARBA00022859"/>
    </source>
</evidence>
<comment type="caution">
    <text evidence="8">The sequence shown here is derived from an EMBL/GenBank/DDBJ whole genome shotgun (WGS) entry which is preliminary data.</text>
</comment>
<evidence type="ECO:0000256" key="2">
    <source>
        <dbReference type="ARBA" id="ARBA00022490"/>
    </source>
</evidence>
<organism evidence="8 9">
    <name type="scientific">Rhodosorus marinus</name>
    <dbReference type="NCBI Taxonomy" id="101924"/>
    <lineage>
        <taxon>Eukaryota</taxon>
        <taxon>Rhodophyta</taxon>
        <taxon>Stylonematophyceae</taxon>
        <taxon>Stylonematales</taxon>
        <taxon>Stylonemataceae</taxon>
        <taxon>Rhodosorus</taxon>
    </lineage>
</organism>
<dbReference type="GO" id="GO:0031380">
    <property type="term" value="C:nuclear RNA-directed RNA polymerase complex"/>
    <property type="evidence" value="ECO:0007669"/>
    <property type="project" value="TreeGrafter"/>
</dbReference>
<dbReference type="GO" id="GO:0031048">
    <property type="term" value="P:regulatory ncRNA-mediated heterochromatin formation"/>
    <property type="evidence" value="ECO:0007669"/>
    <property type="project" value="TreeGrafter"/>
</dbReference>
<keyword evidence="5" id="KW-0862">Zinc</keyword>
<feature type="domain" description="RZ-type" evidence="7">
    <location>
        <begin position="1786"/>
        <end position="1853"/>
    </location>
</feature>
<dbReference type="Pfam" id="PF20173">
    <property type="entry name" value="ZnF_RZ-type"/>
    <property type="match status" value="1"/>
</dbReference>
<evidence type="ECO:0000313" key="9">
    <source>
        <dbReference type="Proteomes" id="UP001157974"/>
    </source>
</evidence>
<evidence type="ECO:0000256" key="1">
    <source>
        <dbReference type="ARBA" id="ARBA00004496"/>
    </source>
</evidence>
<dbReference type="CDD" id="cd18808">
    <property type="entry name" value="SF1_C_Upf1"/>
    <property type="match status" value="1"/>
</dbReference>
<keyword evidence="2" id="KW-0963">Cytoplasm</keyword>
<dbReference type="PROSITE" id="PS51981">
    <property type="entry name" value="ZF_RZ"/>
    <property type="match status" value="1"/>
</dbReference>
<dbReference type="PANTHER" id="PTHR10887:SF341">
    <property type="entry name" value="NFX1-TYPE ZINC FINGER-CONTAINING PROTEIN 1"/>
    <property type="match status" value="1"/>
</dbReference>
<dbReference type="GO" id="GO:0004386">
    <property type="term" value="F:helicase activity"/>
    <property type="evidence" value="ECO:0007669"/>
    <property type="project" value="InterPro"/>
</dbReference>